<evidence type="ECO:0000313" key="2">
    <source>
        <dbReference type="Proteomes" id="UP000027442"/>
    </source>
</evidence>
<organism evidence="1 2">
    <name type="scientific">Hoylesella loescheii DSM 19665 = JCM 12249 = ATCC 15930</name>
    <dbReference type="NCBI Taxonomy" id="1122985"/>
    <lineage>
        <taxon>Bacteria</taxon>
        <taxon>Pseudomonadati</taxon>
        <taxon>Bacteroidota</taxon>
        <taxon>Bacteroidia</taxon>
        <taxon>Bacteroidales</taxon>
        <taxon>Prevotellaceae</taxon>
        <taxon>Hoylesella</taxon>
    </lineage>
</organism>
<evidence type="ECO:0000313" key="1">
    <source>
        <dbReference type="EMBL" id="KDR50738.1"/>
    </source>
</evidence>
<proteinExistence type="predicted"/>
<comment type="caution">
    <text evidence="1">The sequence shown here is derived from an EMBL/GenBank/DDBJ whole genome shotgun (WGS) entry which is preliminary data.</text>
</comment>
<dbReference type="Proteomes" id="UP000027442">
    <property type="component" value="Unassembled WGS sequence"/>
</dbReference>
<keyword evidence="2" id="KW-1185">Reference proteome</keyword>
<name>A0A069QCX5_HOYLO</name>
<reference evidence="1 2" key="1">
    <citation type="submission" date="2013-08" db="EMBL/GenBank/DDBJ databases">
        <authorList>
            <person name="Weinstock G."/>
            <person name="Sodergren E."/>
            <person name="Wylie T."/>
            <person name="Fulton L."/>
            <person name="Fulton R."/>
            <person name="Fronick C."/>
            <person name="O'Laughlin M."/>
            <person name="Godfrey J."/>
            <person name="Miner T."/>
            <person name="Herter B."/>
            <person name="Appelbaum E."/>
            <person name="Cordes M."/>
            <person name="Lek S."/>
            <person name="Wollam A."/>
            <person name="Pepin K.H."/>
            <person name="Palsikar V.B."/>
            <person name="Mitreva M."/>
            <person name="Wilson R.K."/>
        </authorList>
    </citation>
    <scope>NUCLEOTIDE SEQUENCE [LARGE SCALE GENOMIC DNA]</scope>
    <source>
        <strain evidence="1 2">ATCC 15930</strain>
    </source>
</reference>
<gene>
    <name evidence="1" type="ORF">HMPREF1991_03180</name>
</gene>
<dbReference type="HOGENOM" id="CLU_3314666_0_0_10"/>
<dbReference type="EMBL" id="JNGW01000140">
    <property type="protein sequence ID" value="KDR50738.1"/>
    <property type="molecule type" value="Genomic_DNA"/>
</dbReference>
<protein>
    <submittedName>
        <fullName evidence="1">Uncharacterized protein</fullName>
    </submittedName>
</protein>
<dbReference type="AlphaFoldDB" id="A0A069QCX5"/>
<accession>A0A069QCX5</accession>
<sequence>MKEWKGEKMTTPFNWPTRKLLNLLTCKLVNLLTGQLTNW</sequence>
<dbReference type="PATRIC" id="fig|1122985.7.peg.3296"/>